<dbReference type="AlphaFoldDB" id="A0A7C1HDP2"/>
<protein>
    <submittedName>
        <fullName evidence="7">RNA polymerase sigma factor</fullName>
    </submittedName>
</protein>
<organism evidence="7">
    <name type="scientific">candidate division WWE3 bacterium</name>
    <dbReference type="NCBI Taxonomy" id="2053526"/>
    <lineage>
        <taxon>Bacteria</taxon>
        <taxon>Katanobacteria</taxon>
    </lineage>
</organism>
<dbReference type="Pfam" id="PF08281">
    <property type="entry name" value="Sigma70_r4_2"/>
    <property type="match status" value="1"/>
</dbReference>
<evidence type="ECO:0000259" key="5">
    <source>
        <dbReference type="Pfam" id="PF04542"/>
    </source>
</evidence>
<dbReference type="SUPFAM" id="SSF88659">
    <property type="entry name" value="Sigma3 and sigma4 domains of RNA polymerase sigma factors"/>
    <property type="match status" value="1"/>
</dbReference>
<dbReference type="InterPro" id="IPR007627">
    <property type="entry name" value="RNA_pol_sigma70_r2"/>
</dbReference>
<dbReference type="GO" id="GO:0003677">
    <property type="term" value="F:DNA binding"/>
    <property type="evidence" value="ECO:0007669"/>
    <property type="project" value="InterPro"/>
</dbReference>
<dbReference type="Pfam" id="PF04542">
    <property type="entry name" value="Sigma70_r2"/>
    <property type="match status" value="1"/>
</dbReference>
<dbReference type="CDD" id="cd06171">
    <property type="entry name" value="Sigma70_r4"/>
    <property type="match status" value="1"/>
</dbReference>
<keyword evidence="2" id="KW-0805">Transcription regulation</keyword>
<keyword evidence="3" id="KW-0731">Sigma factor</keyword>
<dbReference type="PANTHER" id="PTHR43133:SF51">
    <property type="entry name" value="RNA POLYMERASE SIGMA FACTOR"/>
    <property type="match status" value="1"/>
</dbReference>
<dbReference type="InterPro" id="IPR014284">
    <property type="entry name" value="RNA_pol_sigma-70_dom"/>
</dbReference>
<dbReference type="NCBIfam" id="TIGR02937">
    <property type="entry name" value="sigma70-ECF"/>
    <property type="match status" value="1"/>
</dbReference>
<dbReference type="InterPro" id="IPR013249">
    <property type="entry name" value="RNA_pol_sigma70_r4_t2"/>
</dbReference>
<dbReference type="Gene3D" id="1.10.10.10">
    <property type="entry name" value="Winged helix-like DNA-binding domain superfamily/Winged helix DNA-binding domain"/>
    <property type="match status" value="1"/>
</dbReference>
<evidence type="ECO:0000256" key="1">
    <source>
        <dbReference type="ARBA" id="ARBA00010641"/>
    </source>
</evidence>
<reference evidence="7" key="1">
    <citation type="journal article" date="2020" name="mSystems">
        <title>Genome- and Community-Level Interaction Insights into Carbon Utilization and Element Cycling Functions of Hydrothermarchaeota in Hydrothermal Sediment.</title>
        <authorList>
            <person name="Zhou Z."/>
            <person name="Liu Y."/>
            <person name="Xu W."/>
            <person name="Pan J."/>
            <person name="Luo Z.H."/>
            <person name="Li M."/>
        </authorList>
    </citation>
    <scope>NUCLEOTIDE SEQUENCE [LARGE SCALE GENOMIC DNA]</scope>
    <source>
        <strain evidence="7">SpSt-1219</strain>
    </source>
</reference>
<comment type="caution">
    <text evidence="7">The sequence shown here is derived from an EMBL/GenBank/DDBJ whole genome shotgun (WGS) entry which is preliminary data.</text>
</comment>
<dbReference type="Gene3D" id="1.10.1740.10">
    <property type="match status" value="1"/>
</dbReference>
<evidence type="ECO:0000259" key="6">
    <source>
        <dbReference type="Pfam" id="PF08281"/>
    </source>
</evidence>
<feature type="domain" description="RNA polymerase sigma-70 region 2" evidence="5">
    <location>
        <begin position="44"/>
        <end position="109"/>
    </location>
</feature>
<dbReference type="InterPro" id="IPR013324">
    <property type="entry name" value="RNA_pol_sigma_r3/r4-like"/>
</dbReference>
<dbReference type="InterPro" id="IPR039425">
    <property type="entry name" value="RNA_pol_sigma-70-like"/>
</dbReference>
<dbReference type="PANTHER" id="PTHR43133">
    <property type="entry name" value="RNA POLYMERASE ECF-TYPE SIGMA FACTO"/>
    <property type="match status" value="1"/>
</dbReference>
<name>A0A7C1HDP2_UNCKA</name>
<dbReference type="SUPFAM" id="SSF88946">
    <property type="entry name" value="Sigma2 domain of RNA polymerase sigma factors"/>
    <property type="match status" value="1"/>
</dbReference>
<dbReference type="GO" id="GO:0016987">
    <property type="term" value="F:sigma factor activity"/>
    <property type="evidence" value="ECO:0007669"/>
    <property type="project" value="UniProtKB-KW"/>
</dbReference>
<evidence type="ECO:0000256" key="4">
    <source>
        <dbReference type="ARBA" id="ARBA00023163"/>
    </source>
</evidence>
<feature type="domain" description="RNA polymerase sigma factor 70 region 4 type 2" evidence="6">
    <location>
        <begin position="144"/>
        <end position="195"/>
    </location>
</feature>
<evidence type="ECO:0000313" key="7">
    <source>
        <dbReference type="EMBL" id="HDQ88773.1"/>
    </source>
</evidence>
<comment type="similarity">
    <text evidence="1">Belongs to the sigma-70 factor family. ECF subfamily.</text>
</comment>
<accession>A0A7C1HDP2</accession>
<dbReference type="InterPro" id="IPR013325">
    <property type="entry name" value="RNA_pol_sigma_r2"/>
</dbReference>
<proteinExistence type="inferred from homology"/>
<dbReference type="GO" id="GO:0006352">
    <property type="term" value="P:DNA-templated transcription initiation"/>
    <property type="evidence" value="ECO:0007669"/>
    <property type="project" value="InterPro"/>
</dbReference>
<evidence type="ECO:0000256" key="2">
    <source>
        <dbReference type="ARBA" id="ARBA00023015"/>
    </source>
</evidence>
<evidence type="ECO:0000256" key="3">
    <source>
        <dbReference type="ARBA" id="ARBA00023082"/>
    </source>
</evidence>
<dbReference type="InterPro" id="IPR036388">
    <property type="entry name" value="WH-like_DNA-bd_sf"/>
</dbReference>
<sequence>MGSAQNFSQDNARDNLQNTQESLSDEQLIPKIINENQELFGIIIDRYQKKLERYIQYFIKEPLSTQETLQKTFIKAFTHLQSFNTKKKFSSWIYRIAHNEALNHIKFKKKFIDPSELNFDILSQFRSNIDLPEKEYDKNEIQTALNACLDELSLKYKEVLTLYYLENKKYDEISTILKIPMGTVGVRITRAKEKLRQVCIRNKVKYE</sequence>
<keyword evidence="4" id="KW-0804">Transcription</keyword>
<gene>
    <name evidence="7" type="ORF">ENN92_01340</name>
</gene>
<dbReference type="Proteomes" id="UP000886066">
    <property type="component" value="Unassembled WGS sequence"/>
</dbReference>
<dbReference type="EMBL" id="DSDM01000082">
    <property type="protein sequence ID" value="HDQ88773.1"/>
    <property type="molecule type" value="Genomic_DNA"/>
</dbReference>